<keyword evidence="14" id="KW-0915">Sodium</keyword>
<feature type="transmembrane region" description="Helical" evidence="23">
    <location>
        <begin position="370"/>
        <end position="391"/>
    </location>
</feature>
<dbReference type="AlphaFoldDB" id="G2QIX4"/>
<dbReference type="InterPro" id="IPR023299">
    <property type="entry name" value="ATPase_P-typ_cyto_dom_N"/>
</dbReference>
<evidence type="ECO:0000256" key="6">
    <source>
        <dbReference type="ARBA" id="ARBA00022692"/>
    </source>
</evidence>
<feature type="domain" description="Cation-transporting P-type ATPase N-terminal" evidence="24">
    <location>
        <begin position="94"/>
        <end position="168"/>
    </location>
</feature>
<evidence type="ECO:0000256" key="18">
    <source>
        <dbReference type="ARBA" id="ARBA00035017"/>
    </source>
</evidence>
<comment type="cofactor">
    <cofactor evidence="1">
        <name>Mg(2+)</name>
        <dbReference type="ChEBI" id="CHEBI:18420"/>
    </cofactor>
</comment>
<keyword evidence="4" id="KW-1003">Cell membrane</keyword>
<dbReference type="GO" id="GO:0005886">
    <property type="term" value="C:plasma membrane"/>
    <property type="evidence" value="ECO:0007669"/>
    <property type="project" value="UniProtKB-SubCell"/>
</dbReference>
<keyword evidence="9" id="KW-0067">ATP-binding</keyword>
<comment type="catalytic activity">
    <reaction evidence="20">
        <text>K(+)(in) + ATP + H2O = K(+)(out) + ADP + phosphate + H(+)</text>
        <dbReference type="Rhea" id="RHEA:75815"/>
        <dbReference type="ChEBI" id="CHEBI:15377"/>
        <dbReference type="ChEBI" id="CHEBI:15378"/>
        <dbReference type="ChEBI" id="CHEBI:29103"/>
        <dbReference type="ChEBI" id="CHEBI:30616"/>
        <dbReference type="ChEBI" id="CHEBI:43474"/>
        <dbReference type="ChEBI" id="CHEBI:456216"/>
    </reaction>
</comment>
<dbReference type="NCBIfam" id="TIGR01523">
    <property type="entry name" value="ATPase-IID_K-Na"/>
    <property type="match status" value="1"/>
</dbReference>
<dbReference type="InterPro" id="IPR036412">
    <property type="entry name" value="HAD-like_sf"/>
</dbReference>
<evidence type="ECO:0000259" key="24">
    <source>
        <dbReference type="SMART" id="SM00831"/>
    </source>
</evidence>
<evidence type="ECO:0000256" key="23">
    <source>
        <dbReference type="SAM" id="Phobius"/>
    </source>
</evidence>
<dbReference type="PANTHER" id="PTHR42861">
    <property type="entry name" value="CALCIUM-TRANSPORTING ATPASE"/>
    <property type="match status" value="1"/>
</dbReference>
<evidence type="ECO:0000256" key="3">
    <source>
        <dbReference type="ARBA" id="ARBA00022448"/>
    </source>
</evidence>
<dbReference type="FunFam" id="1.20.1110.10:FF:000020">
    <property type="entry name" value="Sodium ion P-type ATPase"/>
    <property type="match status" value="1"/>
</dbReference>
<dbReference type="Gene3D" id="1.20.1110.10">
    <property type="entry name" value="Calcium-transporting ATPase, transmembrane domain"/>
    <property type="match status" value="2"/>
</dbReference>
<evidence type="ECO:0000256" key="13">
    <source>
        <dbReference type="ARBA" id="ARBA00022989"/>
    </source>
</evidence>
<feature type="transmembrane region" description="Helical" evidence="23">
    <location>
        <begin position="881"/>
        <end position="902"/>
    </location>
</feature>
<dbReference type="OrthoDB" id="3352408at2759"/>
<dbReference type="InterPro" id="IPR001757">
    <property type="entry name" value="P_typ_ATPase"/>
</dbReference>
<dbReference type="InterPro" id="IPR044492">
    <property type="entry name" value="P_typ_ATPase_HD_dom"/>
</dbReference>
<feature type="transmembrane region" description="Helical" evidence="23">
    <location>
        <begin position="1090"/>
        <end position="1112"/>
    </location>
</feature>
<evidence type="ECO:0000256" key="7">
    <source>
        <dbReference type="ARBA" id="ARBA00022723"/>
    </source>
</evidence>
<feature type="compositionally biased region" description="Basic and acidic residues" evidence="22">
    <location>
        <begin position="493"/>
        <end position="519"/>
    </location>
</feature>
<keyword evidence="12" id="KW-1278">Translocase</keyword>
<dbReference type="eggNOG" id="KOG0202">
    <property type="taxonomic scope" value="Eukaryota"/>
</dbReference>
<dbReference type="SUPFAM" id="SSF81665">
    <property type="entry name" value="Calcium ATPase, transmembrane domain M"/>
    <property type="match status" value="1"/>
</dbReference>
<dbReference type="InterPro" id="IPR018303">
    <property type="entry name" value="ATPase_P-typ_P_site"/>
</dbReference>
<sequence>MTTRSPLTTTALPRIVSNAGRRHKYLTYRVKTVCTVCDANSSIPKRRIWSLVCGPRSQDRLSMGKLFAGQWGLSRMYPSGGHVSGQSNRPLSRPAHALTYEQVAAELDADVLSGLPAHEVKVRLEQYGRNDLGEEEGVQPLKIVVAQIANAMTLVLILAMAVSFGIKSWIEGGVVAAVIILNIVVGFFQEYSAEKTMDSLRSLSSPTATVVRGGEAMVVPSGEVVPGDLVEVKMGDTIPADIRLIEAKNFETDEALLTGESLPVRKRENATFDDNTGPGDRLNVAYSSSTVTKGRAKGIVFATGPYTEIGAIASALNQKERRVRPVKRKPNGKAGPHRYLEAYTLTLGDAIGRFLGVNVGTPLQRKLSKLAMVLFGIAVICAIIVLAANRFDTPQDVIIYAVATGLSMIPASLVVVLTITMAAGTKRMVQRHVIVRNLKSLEALGAVTDICSDKTGTLTQGKMVARGAWIPGLGTYTVELTSSEPFNPTKGGVRFDSREPHEINFRPRSGREEKEEAGEKAQVSSPLELLGASKSRLQEFLTVASLANVATVFEKEGTWVARGDPTEIAIQVFASRFGKNRLDVMKADDGKTPEWEEVAEYPFDSDIKRMSVIMKHNATGEHFAFTKGAVERVIRVCTKYHTEDAPAGSEGGVAEMTDEFRQHILSNMEVFAGLGLRVLALASRKLDAAMGANEDTDRNEVERDLTFLGLIGLYDPPRPESAPAVRECHEAGISVHMLTGDHPETAKAIAIEVGILPKAMHRVSADIAAAMVMTAAQFDALSDAEVDALPVLPLVIARCAPSTKVRMIDALHRRGKFVAMTGDGVNDSPSLRRADVGIAMGQAGSDVAKDASDIVLTDDNFASIVAAIEEGRRIFDNIQKFVLHVLAENVAQAATLLAGLAFKDNTSLSVFPLAPVEIVWIIMITSGLPDMGLGFERAVPDIMRRPPHSLKTGIFTFEFLLDMVVYGLWIAALCLSSFVLRVYAWGGGNLGQNCNDRLHEGCETVFRARATTFACLTWFALFLAWEVVDVRRSFFRMQPGSKKYLTQWFHDVWRNQFLFWAVVFGFVSLFPTLYIPVINTVVFKHKGISWEWGIVFVAAALFFAGVEAWKWAKRVFLRRRARKRTGRLWKDMDIEERVFGEYLSGYESSEGMVAAADGRD</sequence>
<evidence type="ECO:0000256" key="21">
    <source>
        <dbReference type="ARBA" id="ARBA00049499"/>
    </source>
</evidence>
<dbReference type="SUPFAM" id="SSF56784">
    <property type="entry name" value="HAD-like"/>
    <property type="match status" value="1"/>
</dbReference>
<feature type="transmembrane region" description="Helical" evidence="23">
    <location>
        <begin position="959"/>
        <end position="986"/>
    </location>
</feature>
<evidence type="ECO:0000313" key="26">
    <source>
        <dbReference type="Proteomes" id="UP000007322"/>
    </source>
</evidence>
<dbReference type="VEuPathDB" id="FungiDB:MYCTH_2144990"/>
<feature type="transmembrane region" description="Helical" evidence="23">
    <location>
        <begin position="172"/>
        <end position="191"/>
    </location>
</feature>
<dbReference type="NCBIfam" id="TIGR01494">
    <property type="entry name" value="ATPase_P-type"/>
    <property type="match status" value="3"/>
</dbReference>
<dbReference type="FunFam" id="3.40.1110.10:FF:000039">
    <property type="entry name" value="Sodium P-type ATPase"/>
    <property type="match status" value="1"/>
</dbReference>
<keyword evidence="8" id="KW-0547">Nucleotide-binding</keyword>
<keyword evidence="16 23" id="KW-0472">Membrane</keyword>
<keyword evidence="10" id="KW-0460">Magnesium</keyword>
<feature type="transmembrane region" description="Helical" evidence="23">
    <location>
        <begin position="1057"/>
        <end position="1078"/>
    </location>
</feature>
<dbReference type="FunFam" id="1.20.1110.10:FF:000015">
    <property type="entry name" value="Sodium ion P-type ATPase"/>
    <property type="match status" value="1"/>
</dbReference>
<evidence type="ECO:0000256" key="20">
    <source>
        <dbReference type="ARBA" id="ARBA00048599"/>
    </source>
</evidence>
<dbReference type="Pfam" id="PF00689">
    <property type="entry name" value="Cation_ATPase_C"/>
    <property type="match status" value="1"/>
</dbReference>
<dbReference type="InParanoid" id="G2QIX4"/>
<keyword evidence="15" id="KW-0406">Ion transport</keyword>
<comment type="similarity">
    <text evidence="18">Belongs to the cation transport ATPase (P-type) (TC 3.A.3) family. Type IID subfamily.</text>
</comment>
<feature type="transmembrane region" description="Helical" evidence="23">
    <location>
        <begin position="148"/>
        <end position="166"/>
    </location>
</feature>
<dbReference type="SFLD" id="SFLDG00002">
    <property type="entry name" value="C1.7:_P-type_atpase_like"/>
    <property type="match status" value="1"/>
</dbReference>
<proteinExistence type="inferred from homology"/>
<dbReference type="PRINTS" id="PR00119">
    <property type="entry name" value="CATATPASE"/>
</dbReference>
<feature type="transmembrane region" description="Helical" evidence="23">
    <location>
        <begin position="918"/>
        <end position="939"/>
    </location>
</feature>
<comment type="subcellular location">
    <subcellularLocation>
        <location evidence="2">Cell membrane</location>
        <topology evidence="2">Multi-pass membrane protein</topology>
    </subcellularLocation>
</comment>
<dbReference type="FunFam" id="3.40.50.1000:FF:000047">
    <property type="entry name" value="Sodium P-type ATPase"/>
    <property type="match status" value="1"/>
</dbReference>
<keyword evidence="11" id="KW-0630">Potassium</keyword>
<evidence type="ECO:0000256" key="9">
    <source>
        <dbReference type="ARBA" id="ARBA00022840"/>
    </source>
</evidence>
<dbReference type="HOGENOM" id="CLU_002360_3_3_1"/>
<feature type="transmembrane region" description="Helical" evidence="23">
    <location>
        <begin position="1006"/>
        <end position="1028"/>
    </location>
</feature>
<keyword evidence="5" id="KW-0633">Potassium transport</keyword>
<dbReference type="KEGG" id="mtm:MYCTH_2144990"/>
<dbReference type="Pfam" id="PF00690">
    <property type="entry name" value="Cation_ATPase_N"/>
    <property type="match status" value="1"/>
</dbReference>
<dbReference type="EMBL" id="CP003006">
    <property type="protein sequence ID" value="AEO60393.1"/>
    <property type="molecule type" value="Genomic_DNA"/>
</dbReference>
<dbReference type="GO" id="GO:0006813">
    <property type="term" value="P:potassium ion transport"/>
    <property type="evidence" value="ECO:0007669"/>
    <property type="project" value="UniProtKB-KW"/>
</dbReference>
<dbReference type="SUPFAM" id="SSF81660">
    <property type="entry name" value="Metal cation-transporting ATPase, ATP-binding domain N"/>
    <property type="match status" value="1"/>
</dbReference>
<dbReference type="InterPro" id="IPR006414">
    <property type="entry name" value="P-type_ATPase_IID"/>
</dbReference>
<accession>G2QIX4</accession>
<evidence type="ECO:0000256" key="17">
    <source>
        <dbReference type="ARBA" id="ARBA00023201"/>
    </source>
</evidence>
<keyword evidence="6 23" id="KW-0812">Transmembrane</keyword>
<keyword evidence="26" id="KW-1185">Reference proteome</keyword>
<dbReference type="RefSeq" id="XP_003665638.1">
    <property type="nucleotide sequence ID" value="XM_003665590.1"/>
</dbReference>
<evidence type="ECO:0000256" key="4">
    <source>
        <dbReference type="ARBA" id="ARBA00022475"/>
    </source>
</evidence>
<evidence type="ECO:0000256" key="5">
    <source>
        <dbReference type="ARBA" id="ARBA00022538"/>
    </source>
</evidence>
<gene>
    <name evidence="25" type="ORF">MYCTH_2144990</name>
</gene>
<dbReference type="SFLD" id="SFLDS00003">
    <property type="entry name" value="Haloacid_Dehalogenase"/>
    <property type="match status" value="1"/>
</dbReference>
<keyword evidence="13 23" id="KW-1133">Transmembrane helix</keyword>
<organism evidence="25 26">
    <name type="scientific">Thermothelomyces thermophilus (strain ATCC 42464 / BCRC 31852 / DSM 1799)</name>
    <name type="common">Sporotrichum thermophile</name>
    <dbReference type="NCBI Taxonomy" id="573729"/>
    <lineage>
        <taxon>Eukaryota</taxon>
        <taxon>Fungi</taxon>
        <taxon>Dikarya</taxon>
        <taxon>Ascomycota</taxon>
        <taxon>Pezizomycotina</taxon>
        <taxon>Sordariomycetes</taxon>
        <taxon>Sordariomycetidae</taxon>
        <taxon>Sordariales</taxon>
        <taxon>Chaetomiaceae</taxon>
        <taxon>Thermothelomyces</taxon>
    </lineage>
</organism>
<evidence type="ECO:0000256" key="15">
    <source>
        <dbReference type="ARBA" id="ARBA00023065"/>
    </source>
</evidence>
<keyword evidence="3" id="KW-0813">Transport</keyword>
<evidence type="ECO:0000256" key="14">
    <source>
        <dbReference type="ARBA" id="ARBA00023053"/>
    </source>
</evidence>
<dbReference type="InterPro" id="IPR023298">
    <property type="entry name" value="ATPase_P-typ_TM_dom_sf"/>
</dbReference>
<dbReference type="Proteomes" id="UP000007322">
    <property type="component" value="Chromosome 5"/>
</dbReference>
<evidence type="ECO:0000256" key="10">
    <source>
        <dbReference type="ARBA" id="ARBA00022842"/>
    </source>
</evidence>
<evidence type="ECO:0000256" key="12">
    <source>
        <dbReference type="ARBA" id="ARBA00022967"/>
    </source>
</evidence>
<dbReference type="Gene3D" id="2.70.150.10">
    <property type="entry name" value="Calcium-transporting ATPase, cytoplasmic transduction domain A"/>
    <property type="match status" value="1"/>
</dbReference>
<dbReference type="GO" id="GO:0008554">
    <property type="term" value="F:P-type sodium transporter activity"/>
    <property type="evidence" value="ECO:0007669"/>
    <property type="project" value="UniProtKB-EC"/>
</dbReference>
<feature type="region of interest" description="Disordered" evidence="22">
    <location>
        <begin position="487"/>
        <end position="523"/>
    </location>
</feature>
<dbReference type="CDD" id="cd02086">
    <property type="entry name" value="P-type_ATPase_Na_ENA"/>
    <property type="match status" value="1"/>
</dbReference>
<dbReference type="PROSITE" id="PS00154">
    <property type="entry name" value="ATPASE_E1_E2"/>
    <property type="match status" value="1"/>
</dbReference>
<reference evidence="25 26" key="1">
    <citation type="journal article" date="2011" name="Nat. Biotechnol.">
        <title>Comparative genomic analysis of the thermophilic biomass-degrading fungi Myceliophthora thermophila and Thielavia terrestris.</title>
        <authorList>
            <person name="Berka R.M."/>
            <person name="Grigoriev I.V."/>
            <person name="Otillar R."/>
            <person name="Salamov A."/>
            <person name="Grimwood J."/>
            <person name="Reid I."/>
            <person name="Ishmael N."/>
            <person name="John T."/>
            <person name="Darmond C."/>
            <person name="Moisan M.-C."/>
            <person name="Henrissat B."/>
            <person name="Coutinho P.M."/>
            <person name="Lombard V."/>
            <person name="Natvig D.O."/>
            <person name="Lindquist E."/>
            <person name="Schmutz J."/>
            <person name="Lucas S."/>
            <person name="Harris P."/>
            <person name="Powlowski J."/>
            <person name="Bellemare A."/>
            <person name="Taylor D."/>
            <person name="Butler G."/>
            <person name="de Vries R.P."/>
            <person name="Allijn I.E."/>
            <person name="van den Brink J."/>
            <person name="Ushinsky S."/>
            <person name="Storms R."/>
            <person name="Powell A.J."/>
            <person name="Paulsen I.T."/>
            <person name="Elbourne L.D.H."/>
            <person name="Baker S.E."/>
            <person name="Magnuson J."/>
            <person name="LaBoissiere S."/>
            <person name="Clutterbuck A.J."/>
            <person name="Martinez D."/>
            <person name="Wogulis M."/>
            <person name="de Leon A.L."/>
            <person name="Rey M.W."/>
            <person name="Tsang A."/>
        </authorList>
    </citation>
    <scope>NUCLEOTIDE SEQUENCE [LARGE SCALE GENOMIC DNA]</scope>
    <source>
        <strain evidence="26">ATCC 42464 / BCRC 31852 / DSM 1799</strain>
    </source>
</reference>
<dbReference type="SMART" id="SM00831">
    <property type="entry name" value="Cation_ATPase_N"/>
    <property type="match status" value="1"/>
</dbReference>
<dbReference type="Gene3D" id="3.40.1110.10">
    <property type="entry name" value="Calcium-transporting ATPase, cytoplasmic domain N"/>
    <property type="match status" value="1"/>
</dbReference>
<dbReference type="STRING" id="573729.G2QIX4"/>
<dbReference type="GO" id="GO:0046872">
    <property type="term" value="F:metal ion binding"/>
    <property type="evidence" value="ECO:0007669"/>
    <property type="project" value="UniProtKB-KW"/>
</dbReference>
<keyword evidence="17" id="KW-0739">Sodium transport</keyword>
<dbReference type="GeneID" id="11511398"/>
<dbReference type="Pfam" id="PF13246">
    <property type="entry name" value="Cation_ATPase"/>
    <property type="match status" value="1"/>
</dbReference>
<dbReference type="EC" id="7.2.2.3" evidence="19"/>
<dbReference type="InterPro" id="IPR008250">
    <property type="entry name" value="ATPase_P-typ_transduc_dom_A_sf"/>
</dbReference>
<dbReference type="GO" id="GO:0005524">
    <property type="term" value="F:ATP binding"/>
    <property type="evidence" value="ECO:0007669"/>
    <property type="project" value="UniProtKB-KW"/>
</dbReference>
<evidence type="ECO:0000313" key="25">
    <source>
        <dbReference type="EMBL" id="AEO60393.1"/>
    </source>
</evidence>
<dbReference type="GO" id="GO:0016887">
    <property type="term" value="F:ATP hydrolysis activity"/>
    <property type="evidence" value="ECO:0007669"/>
    <property type="project" value="InterPro"/>
</dbReference>
<name>G2QIX4_THET4</name>
<dbReference type="InterPro" id="IPR004014">
    <property type="entry name" value="ATPase_P-typ_cation-transptr_N"/>
</dbReference>
<evidence type="ECO:0000256" key="22">
    <source>
        <dbReference type="SAM" id="MobiDB-lite"/>
    </source>
</evidence>
<evidence type="ECO:0000256" key="2">
    <source>
        <dbReference type="ARBA" id="ARBA00004651"/>
    </source>
</evidence>
<feature type="transmembrane region" description="Helical" evidence="23">
    <location>
        <begin position="397"/>
        <end position="422"/>
    </location>
</feature>
<evidence type="ECO:0000256" key="1">
    <source>
        <dbReference type="ARBA" id="ARBA00001946"/>
    </source>
</evidence>
<evidence type="ECO:0000256" key="8">
    <source>
        <dbReference type="ARBA" id="ARBA00022741"/>
    </source>
</evidence>
<protein>
    <recommendedName>
        <fullName evidence="19">P-type Na(+) transporter</fullName>
        <ecNumber evidence="19">7.2.2.3</ecNumber>
    </recommendedName>
</protein>
<dbReference type="OMA" id="NGQEYSM"/>
<dbReference type="SUPFAM" id="SSF81653">
    <property type="entry name" value="Calcium ATPase, transduction domain A"/>
    <property type="match status" value="1"/>
</dbReference>
<evidence type="ECO:0000256" key="16">
    <source>
        <dbReference type="ARBA" id="ARBA00023136"/>
    </source>
</evidence>
<keyword evidence="7" id="KW-0479">Metal-binding</keyword>
<evidence type="ECO:0000256" key="11">
    <source>
        <dbReference type="ARBA" id="ARBA00022958"/>
    </source>
</evidence>
<dbReference type="InterPro" id="IPR059000">
    <property type="entry name" value="ATPase_P-type_domA"/>
</dbReference>
<dbReference type="FunCoup" id="G2QIX4">
    <property type="interactions" value="35"/>
</dbReference>
<evidence type="ECO:0000256" key="19">
    <source>
        <dbReference type="ARBA" id="ARBA00035029"/>
    </source>
</evidence>
<dbReference type="Pfam" id="PF00122">
    <property type="entry name" value="E1-E2_ATPase"/>
    <property type="match status" value="1"/>
</dbReference>
<dbReference type="InterPro" id="IPR006068">
    <property type="entry name" value="ATPase_P-typ_cation-transptr_C"/>
</dbReference>
<comment type="catalytic activity">
    <reaction evidence="21">
        <text>Na(+)(in) + ATP + H2O = Na(+)(out) + ADP + phosphate + H(+)</text>
        <dbReference type="Rhea" id="RHEA:14633"/>
        <dbReference type="ChEBI" id="CHEBI:15377"/>
        <dbReference type="ChEBI" id="CHEBI:15378"/>
        <dbReference type="ChEBI" id="CHEBI:29101"/>
        <dbReference type="ChEBI" id="CHEBI:30616"/>
        <dbReference type="ChEBI" id="CHEBI:43474"/>
        <dbReference type="ChEBI" id="CHEBI:456216"/>
        <dbReference type="EC" id="7.2.2.3"/>
    </reaction>
    <physiologicalReaction direction="left-to-right" evidence="21">
        <dbReference type="Rhea" id="RHEA:14634"/>
    </physiologicalReaction>
</comment>
<dbReference type="SFLD" id="SFLDF00027">
    <property type="entry name" value="p-type_atpase"/>
    <property type="match status" value="1"/>
</dbReference>